<proteinExistence type="predicted"/>
<keyword evidence="2 5" id="KW-0808">Transferase</keyword>
<organism evidence="5 6">
    <name type="scientific">Bacillus thuringiensis serovar pingluonsis</name>
    <dbReference type="NCBI Taxonomy" id="180881"/>
    <lineage>
        <taxon>Bacteria</taxon>
        <taxon>Bacillati</taxon>
        <taxon>Bacillota</taxon>
        <taxon>Bacilli</taxon>
        <taxon>Bacillales</taxon>
        <taxon>Bacillaceae</taxon>
        <taxon>Bacillus</taxon>
        <taxon>Bacillus cereus group</taxon>
    </lineage>
</organism>
<dbReference type="EMBL" id="NFDL01000066">
    <property type="protein sequence ID" value="OTY42026.1"/>
    <property type="molecule type" value="Genomic_DNA"/>
</dbReference>
<dbReference type="PANTHER" id="PTHR43464">
    <property type="entry name" value="METHYLTRANSFERASE"/>
    <property type="match status" value="1"/>
</dbReference>
<evidence type="ECO:0000256" key="3">
    <source>
        <dbReference type="ARBA" id="ARBA00022691"/>
    </source>
</evidence>
<keyword evidence="1 5" id="KW-0489">Methyltransferase</keyword>
<dbReference type="GO" id="GO:0008757">
    <property type="term" value="F:S-adenosylmethionine-dependent methyltransferase activity"/>
    <property type="evidence" value="ECO:0007669"/>
    <property type="project" value="InterPro"/>
</dbReference>
<sequence>MKQNVYDHPQFFEGYKNLREGNSGLNDVLEQPALRKLLPQLVDTRILDIGSGMGQFVMHCSQQGAKKVIGADISKKMIEFSQKNNRDVNTEFICSAIEDLQFDNQSFDLVTSSLVLHYIKDFRGIASKIHKWLDTNGIFIFSIEHPIVTSTNSMQGWICNEQGQKVYWPVDNYSEEGSRNQSWFIDGVIKYHRKISSIVNELIEEGFQIERIEEPEAILEAVTKRPELGEHRRRPPLLLIKCHKR</sequence>
<evidence type="ECO:0000259" key="4">
    <source>
        <dbReference type="Pfam" id="PF08241"/>
    </source>
</evidence>
<keyword evidence="3" id="KW-0949">S-adenosyl-L-methionine</keyword>
<dbReference type="Proteomes" id="UP000195089">
    <property type="component" value="Unassembled WGS sequence"/>
</dbReference>
<comment type="caution">
    <text evidence="5">The sequence shown here is derived from an EMBL/GenBank/DDBJ whole genome shotgun (WGS) entry which is preliminary data.</text>
</comment>
<name>A0A243BBS1_BACTU</name>
<gene>
    <name evidence="5" type="ORF">BK742_17415</name>
</gene>
<evidence type="ECO:0000313" key="6">
    <source>
        <dbReference type="Proteomes" id="UP000195089"/>
    </source>
</evidence>
<evidence type="ECO:0000313" key="5">
    <source>
        <dbReference type="EMBL" id="OTY42026.1"/>
    </source>
</evidence>
<dbReference type="SUPFAM" id="SSF53335">
    <property type="entry name" value="S-adenosyl-L-methionine-dependent methyltransferases"/>
    <property type="match status" value="1"/>
</dbReference>
<protein>
    <submittedName>
        <fullName evidence="5">SAM-dependent methyltransferase</fullName>
    </submittedName>
</protein>
<dbReference type="Pfam" id="PF08241">
    <property type="entry name" value="Methyltransf_11"/>
    <property type="match status" value="1"/>
</dbReference>
<evidence type="ECO:0000256" key="2">
    <source>
        <dbReference type="ARBA" id="ARBA00022679"/>
    </source>
</evidence>
<dbReference type="InterPro" id="IPR029063">
    <property type="entry name" value="SAM-dependent_MTases_sf"/>
</dbReference>
<accession>A0A243BBS1</accession>
<dbReference type="GO" id="GO:0032259">
    <property type="term" value="P:methylation"/>
    <property type="evidence" value="ECO:0007669"/>
    <property type="project" value="UniProtKB-KW"/>
</dbReference>
<dbReference type="RefSeq" id="WP_088119822.1">
    <property type="nucleotide sequence ID" value="NZ_NFDL01000066.1"/>
</dbReference>
<dbReference type="AlphaFoldDB" id="A0A243BBS1"/>
<reference evidence="5 6" key="1">
    <citation type="submission" date="2016-10" db="EMBL/GenBank/DDBJ databases">
        <title>Comparative genomics of Bacillus thuringiensis reveals a path to pathogens against multiple invertebrate hosts.</title>
        <authorList>
            <person name="Zheng J."/>
            <person name="Gao Q."/>
            <person name="Liu H."/>
            <person name="Peng D."/>
            <person name="Ruan L."/>
            <person name="Sun M."/>
        </authorList>
    </citation>
    <scope>NUCLEOTIDE SEQUENCE [LARGE SCALE GENOMIC DNA]</scope>
    <source>
        <strain evidence="5">BGSC 4BX1</strain>
    </source>
</reference>
<dbReference type="InterPro" id="IPR013216">
    <property type="entry name" value="Methyltransf_11"/>
</dbReference>
<dbReference type="PANTHER" id="PTHR43464:SF19">
    <property type="entry name" value="UBIQUINONE BIOSYNTHESIS O-METHYLTRANSFERASE, MITOCHONDRIAL"/>
    <property type="match status" value="1"/>
</dbReference>
<evidence type="ECO:0000256" key="1">
    <source>
        <dbReference type="ARBA" id="ARBA00022603"/>
    </source>
</evidence>
<dbReference type="Gene3D" id="3.40.50.150">
    <property type="entry name" value="Vaccinia Virus protein VP39"/>
    <property type="match status" value="1"/>
</dbReference>
<feature type="domain" description="Methyltransferase type 11" evidence="4">
    <location>
        <begin position="47"/>
        <end position="141"/>
    </location>
</feature>
<dbReference type="CDD" id="cd02440">
    <property type="entry name" value="AdoMet_MTases"/>
    <property type="match status" value="1"/>
</dbReference>